<gene>
    <name evidence="2" type="ORF">GCM10010185_56100</name>
</gene>
<protein>
    <submittedName>
        <fullName evidence="2">Uncharacterized protein</fullName>
    </submittedName>
</protein>
<evidence type="ECO:0000313" key="2">
    <source>
        <dbReference type="EMBL" id="GGP75250.1"/>
    </source>
</evidence>
<sequence length="104" mass="10883">MSSVPEVARVTVPRMSETRRSASGDVKVVAQAALLPFGTGLTVLDGYVLLGVGGVFLSLFAVVIFLTAWRSQKKAFCSPEVSTRAVITLAVCVAVLALILVGMT</sequence>
<feature type="transmembrane region" description="Helical" evidence="1">
    <location>
        <begin position="47"/>
        <end position="69"/>
    </location>
</feature>
<keyword evidence="3" id="KW-1185">Reference proteome</keyword>
<reference evidence="2" key="2">
    <citation type="submission" date="2020-09" db="EMBL/GenBank/DDBJ databases">
        <authorList>
            <person name="Sun Q."/>
            <person name="Ohkuma M."/>
        </authorList>
    </citation>
    <scope>NUCLEOTIDE SEQUENCE</scope>
    <source>
        <strain evidence="2">JCM 3313</strain>
    </source>
</reference>
<proteinExistence type="predicted"/>
<name>A0A918AR08_9PSEU</name>
<dbReference type="EMBL" id="BMRG01000015">
    <property type="protein sequence ID" value="GGP75250.1"/>
    <property type="molecule type" value="Genomic_DNA"/>
</dbReference>
<dbReference type="AlphaFoldDB" id="A0A918AR08"/>
<keyword evidence="1" id="KW-0472">Membrane</keyword>
<evidence type="ECO:0000313" key="3">
    <source>
        <dbReference type="Proteomes" id="UP000639606"/>
    </source>
</evidence>
<organism evidence="2 3">
    <name type="scientific">Saccharothrix coeruleofusca</name>
    <dbReference type="NCBI Taxonomy" id="33919"/>
    <lineage>
        <taxon>Bacteria</taxon>
        <taxon>Bacillati</taxon>
        <taxon>Actinomycetota</taxon>
        <taxon>Actinomycetes</taxon>
        <taxon>Pseudonocardiales</taxon>
        <taxon>Pseudonocardiaceae</taxon>
        <taxon>Saccharothrix</taxon>
    </lineage>
</organism>
<comment type="caution">
    <text evidence="2">The sequence shown here is derived from an EMBL/GenBank/DDBJ whole genome shotgun (WGS) entry which is preliminary data.</text>
</comment>
<evidence type="ECO:0000256" key="1">
    <source>
        <dbReference type="SAM" id="Phobius"/>
    </source>
</evidence>
<accession>A0A918AR08</accession>
<feature type="transmembrane region" description="Helical" evidence="1">
    <location>
        <begin position="81"/>
        <end position="103"/>
    </location>
</feature>
<keyword evidence="1" id="KW-0812">Transmembrane</keyword>
<reference evidence="2" key="1">
    <citation type="journal article" date="2014" name="Int. J. Syst. Evol. Microbiol.">
        <title>Complete genome sequence of Corynebacterium casei LMG S-19264T (=DSM 44701T), isolated from a smear-ripened cheese.</title>
        <authorList>
            <consortium name="US DOE Joint Genome Institute (JGI-PGF)"/>
            <person name="Walter F."/>
            <person name="Albersmeier A."/>
            <person name="Kalinowski J."/>
            <person name="Ruckert C."/>
        </authorList>
    </citation>
    <scope>NUCLEOTIDE SEQUENCE</scope>
    <source>
        <strain evidence="2">JCM 3313</strain>
    </source>
</reference>
<dbReference type="Proteomes" id="UP000639606">
    <property type="component" value="Unassembled WGS sequence"/>
</dbReference>
<keyword evidence="1" id="KW-1133">Transmembrane helix</keyword>